<dbReference type="Pfam" id="PF08585">
    <property type="entry name" value="RMI1_N_C"/>
    <property type="match status" value="1"/>
</dbReference>
<dbReference type="GO" id="GO:0031422">
    <property type="term" value="C:RecQ family helicase-topoisomerase III complex"/>
    <property type="evidence" value="ECO:0007669"/>
    <property type="project" value="TreeGrafter"/>
</dbReference>
<evidence type="ECO:0000313" key="6">
    <source>
        <dbReference type="Proteomes" id="UP000054270"/>
    </source>
</evidence>
<dbReference type="InterPro" id="IPR049363">
    <property type="entry name" value="RMI1_N"/>
</dbReference>
<dbReference type="PANTHER" id="PTHR14790">
    <property type="entry name" value="RECQ-MEDIATED GENOME INSTABILITY PROTEIN 1 RMI1"/>
    <property type="match status" value="1"/>
</dbReference>
<dbReference type="PANTHER" id="PTHR14790:SF15">
    <property type="entry name" value="RECQ-MEDIATED GENOME INSTABILITY PROTEIN 1"/>
    <property type="match status" value="1"/>
</dbReference>
<organism evidence="5 6">
    <name type="scientific">Hypholoma sublateritium (strain FD-334 SS-4)</name>
    <dbReference type="NCBI Taxonomy" id="945553"/>
    <lineage>
        <taxon>Eukaryota</taxon>
        <taxon>Fungi</taxon>
        <taxon>Dikarya</taxon>
        <taxon>Basidiomycota</taxon>
        <taxon>Agaricomycotina</taxon>
        <taxon>Agaricomycetes</taxon>
        <taxon>Agaricomycetidae</taxon>
        <taxon>Agaricales</taxon>
        <taxon>Agaricineae</taxon>
        <taxon>Strophariaceae</taxon>
        <taxon>Hypholoma</taxon>
    </lineage>
</organism>
<dbReference type="STRING" id="945553.A0A0D2P8Y8"/>
<evidence type="ECO:0000259" key="4">
    <source>
        <dbReference type="Pfam" id="PF21000"/>
    </source>
</evidence>
<feature type="domain" description="RecQ mediated genome instability protein 1 OB-fold" evidence="3">
    <location>
        <begin position="76"/>
        <end position="176"/>
    </location>
</feature>
<dbReference type="OrthoDB" id="341511at2759"/>
<name>A0A0D2P8Y8_HYPSF</name>
<dbReference type="EMBL" id="KN817614">
    <property type="protein sequence ID" value="KJA16810.1"/>
    <property type="molecule type" value="Genomic_DNA"/>
</dbReference>
<dbReference type="InterPro" id="IPR013894">
    <property type="entry name" value="RMI1_OB"/>
</dbReference>
<gene>
    <name evidence="5" type="ORF">HYPSUDRAFT_147233</name>
</gene>
<evidence type="ECO:0000313" key="5">
    <source>
        <dbReference type="EMBL" id="KJA16810.1"/>
    </source>
</evidence>
<dbReference type="AlphaFoldDB" id="A0A0D2P8Y8"/>
<sequence>MTPPAEVVEWLANRYPKPRIDADWLQGCYNWLVDEEKLSPALNLSAFMEGFEYQLLASDLSDSMQNNTGLQLDVRRPVTTLRGPPVLVQIVSITDIGMPAARLDQIRVAREEWKGSNVDTAEDKGDGYAPGIPSYPRGTLYLKLSDGTTTINAMEYRPLPQLTMGNTELGYKANINPSRHLP</sequence>
<dbReference type="Pfam" id="PF21000">
    <property type="entry name" value="RMI1_N_N"/>
    <property type="match status" value="1"/>
</dbReference>
<proteinExistence type="inferred from homology"/>
<evidence type="ECO:0000256" key="2">
    <source>
        <dbReference type="ARBA" id="ARBA00018987"/>
    </source>
</evidence>
<dbReference type="SMART" id="SM01161">
    <property type="entry name" value="DUF1767"/>
    <property type="match status" value="1"/>
</dbReference>
<dbReference type="GO" id="GO:0000724">
    <property type="term" value="P:double-strand break repair via homologous recombination"/>
    <property type="evidence" value="ECO:0007669"/>
    <property type="project" value="TreeGrafter"/>
</dbReference>
<dbReference type="InterPro" id="IPR042470">
    <property type="entry name" value="RMI1_N_C_sf"/>
</dbReference>
<reference evidence="6" key="1">
    <citation type="submission" date="2014-04" db="EMBL/GenBank/DDBJ databases">
        <title>Evolutionary Origins and Diversification of the Mycorrhizal Mutualists.</title>
        <authorList>
            <consortium name="DOE Joint Genome Institute"/>
            <consortium name="Mycorrhizal Genomics Consortium"/>
            <person name="Kohler A."/>
            <person name="Kuo A."/>
            <person name="Nagy L.G."/>
            <person name="Floudas D."/>
            <person name="Copeland A."/>
            <person name="Barry K.W."/>
            <person name="Cichocki N."/>
            <person name="Veneault-Fourrey C."/>
            <person name="LaButti K."/>
            <person name="Lindquist E.A."/>
            <person name="Lipzen A."/>
            <person name="Lundell T."/>
            <person name="Morin E."/>
            <person name="Murat C."/>
            <person name="Riley R."/>
            <person name="Ohm R."/>
            <person name="Sun H."/>
            <person name="Tunlid A."/>
            <person name="Henrissat B."/>
            <person name="Grigoriev I.V."/>
            <person name="Hibbett D.S."/>
            <person name="Martin F."/>
        </authorList>
    </citation>
    <scope>NUCLEOTIDE SEQUENCE [LARGE SCALE GENOMIC DNA]</scope>
    <source>
        <strain evidence="6">FD-334 SS-4</strain>
    </source>
</reference>
<accession>A0A0D2P8Y8</accession>
<keyword evidence="6" id="KW-1185">Reference proteome</keyword>
<dbReference type="Proteomes" id="UP000054270">
    <property type="component" value="Unassembled WGS sequence"/>
</dbReference>
<dbReference type="GO" id="GO:0000712">
    <property type="term" value="P:resolution of meiotic recombination intermediates"/>
    <property type="evidence" value="ECO:0007669"/>
    <property type="project" value="TreeGrafter"/>
</dbReference>
<protein>
    <recommendedName>
        <fullName evidence="2">RecQ-mediated genome instability protein 1</fullName>
    </recommendedName>
</protein>
<dbReference type="GO" id="GO:0016604">
    <property type="term" value="C:nuclear body"/>
    <property type="evidence" value="ECO:0007669"/>
    <property type="project" value="TreeGrafter"/>
</dbReference>
<dbReference type="Gene3D" id="2.40.50.770">
    <property type="entry name" value="RecQ-mediated genome instability protein Rmi1, C-terminal domain"/>
    <property type="match status" value="1"/>
</dbReference>
<dbReference type="OMA" id="KYPRGML"/>
<feature type="domain" description="RMI1 N-terminal" evidence="4">
    <location>
        <begin position="11"/>
        <end position="63"/>
    </location>
</feature>
<evidence type="ECO:0000256" key="1">
    <source>
        <dbReference type="ARBA" id="ARBA00006395"/>
    </source>
</evidence>
<evidence type="ECO:0000259" key="3">
    <source>
        <dbReference type="Pfam" id="PF08585"/>
    </source>
</evidence>
<comment type="similarity">
    <text evidence="1">Belongs to the RMI1 family.</text>
</comment>